<dbReference type="RefSeq" id="WP_258569263.1">
    <property type="nucleotide sequence ID" value="NZ_JAKUDN010000002.1"/>
</dbReference>
<dbReference type="InterPro" id="IPR036043">
    <property type="entry name" value="Phosphoglycerate_kinase_sf"/>
</dbReference>
<dbReference type="InterPro" id="IPR015824">
    <property type="entry name" value="Phosphoglycerate_kinase_N"/>
</dbReference>
<comment type="similarity">
    <text evidence="2">Belongs to the phosphoglycerate kinase family.</text>
</comment>
<dbReference type="PANTHER" id="PTHR11406">
    <property type="entry name" value="PHOSPHOGLYCERATE KINASE"/>
    <property type="match status" value="1"/>
</dbReference>
<keyword evidence="10" id="KW-1185">Reference proteome</keyword>
<dbReference type="Proteomes" id="UP001320768">
    <property type="component" value="Unassembled WGS sequence"/>
</dbReference>
<name>A0ABT1L4Q2_9GAMM</name>
<evidence type="ECO:0000256" key="3">
    <source>
        <dbReference type="ARBA" id="ARBA00011245"/>
    </source>
</evidence>
<keyword evidence="6" id="KW-0547">Nucleotide-binding</keyword>
<dbReference type="InterPro" id="IPR001576">
    <property type="entry name" value="Phosphoglycerate_kinase"/>
</dbReference>
<protein>
    <recommendedName>
        <fullName evidence="4">phosphoglycerate kinase</fullName>
        <ecNumber evidence="4">2.7.2.3</ecNumber>
    </recommendedName>
</protein>
<dbReference type="Gene3D" id="3.40.50.1260">
    <property type="entry name" value="Phosphoglycerate kinase, N-terminal domain"/>
    <property type="match status" value="2"/>
</dbReference>
<evidence type="ECO:0000256" key="6">
    <source>
        <dbReference type="ARBA" id="ARBA00022741"/>
    </source>
</evidence>
<dbReference type="SUPFAM" id="SSF53748">
    <property type="entry name" value="Phosphoglycerate kinase"/>
    <property type="match status" value="1"/>
</dbReference>
<dbReference type="Pfam" id="PF00162">
    <property type="entry name" value="PGK"/>
    <property type="match status" value="1"/>
</dbReference>
<dbReference type="EC" id="2.7.2.3" evidence="4"/>
<keyword evidence="5" id="KW-0808">Transferase</keyword>
<reference evidence="9 10" key="1">
    <citation type="journal article" date="2022" name="Nat. Microbiol.">
        <title>The microbiome of a bacterivorous marine choanoflagellate contains a resource-demanding obligate bacterial associate.</title>
        <authorList>
            <person name="Needham D.M."/>
            <person name="Poirier C."/>
            <person name="Bachy C."/>
            <person name="George E.E."/>
            <person name="Wilken S."/>
            <person name="Yung C.C.M."/>
            <person name="Limardo A.J."/>
            <person name="Morando M."/>
            <person name="Sudek L."/>
            <person name="Malmstrom R.R."/>
            <person name="Keeling P.J."/>
            <person name="Santoro A.E."/>
            <person name="Worden A.Z."/>
        </authorList>
    </citation>
    <scope>NUCLEOTIDE SEQUENCE [LARGE SCALE GENOMIC DNA]</scope>
    <source>
        <strain evidence="9 10">Comchoano-2</strain>
    </source>
</reference>
<keyword evidence="8" id="KW-0067">ATP-binding</keyword>
<evidence type="ECO:0000256" key="1">
    <source>
        <dbReference type="ARBA" id="ARBA00000642"/>
    </source>
</evidence>
<evidence type="ECO:0000256" key="5">
    <source>
        <dbReference type="ARBA" id="ARBA00022679"/>
    </source>
</evidence>
<evidence type="ECO:0000256" key="8">
    <source>
        <dbReference type="ARBA" id="ARBA00022840"/>
    </source>
</evidence>
<comment type="caution">
    <text evidence="9">The sequence shown here is derived from an EMBL/GenBank/DDBJ whole genome shotgun (WGS) entry which is preliminary data.</text>
</comment>
<evidence type="ECO:0000313" key="9">
    <source>
        <dbReference type="EMBL" id="MCP8352154.1"/>
    </source>
</evidence>
<sequence>MMASHSDLSDIQRIIRKRVLLRVNLDRARQFPFMVEQILPSIAVLLENGCSVCVLAPLGPVLLDPAKSCHGLLPLLMERFDTQVTWLPSLFNVSMKLGRLYVLENPFKDSRDILCDPSYVGELHENVDVVVHDTLHHLDANYASSRGLLLSQSPQTLGLGLQNLEGFNAAMRSSRVGLILGGESVSWQLRLARSLVHQLSFVAVGSEVASVMMGAEPPLLKSLYDDVFQTLALFKKEKVKVLYPVDVVAYSVESQRNRICLFQDLDAGEKFYDLGSKSRMRILEHVEDSDVEMVVVSGGMGRHLDPRFSVCSELLLQALSQSVLKTAIIGRDSIVTANRLSLLDKFSYVVEGSTLEMAYLTRGESMKSFLFESQ</sequence>
<proteinExistence type="inferred from homology"/>
<dbReference type="PANTHER" id="PTHR11406:SF23">
    <property type="entry name" value="PHOSPHOGLYCERATE KINASE 1, CHLOROPLASTIC-RELATED"/>
    <property type="match status" value="1"/>
</dbReference>
<dbReference type="GO" id="GO:0016301">
    <property type="term" value="F:kinase activity"/>
    <property type="evidence" value="ECO:0007669"/>
    <property type="project" value="UniProtKB-KW"/>
</dbReference>
<keyword evidence="7 9" id="KW-0418">Kinase</keyword>
<dbReference type="EMBL" id="JAKUDN010000002">
    <property type="protein sequence ID" value="MCP8352154.1"/>
    <property type="molecule type" value="Genomic_DNA"/>
</dbReference>
<accession>A0ABT1L4Q2</accession>
<comment type="catalytic activity">
    <reaction evidence="1">
        <text>(2R)-3-phosphoglycerate + ATP = (2R)-3-phospho-glyceroyl phosphate + ADP</text>
        <dbReference type="Rhea" id="RHEA:14801"/>
        <dbReference type="ChEBI" id="CHEBI:30616"/>
        <dbReference type="ChEBI" id="CHEBI:57604"/>
        <dbReference type="ChEBI" id="CHEBI:58272"/>
        <dbReference type="ChEBI" id="CHEBI:456216"/>
        <dbReference type="EC" id="2.7.2.3"/>
    </reaction>
</comment>
<evidence type="ECO:0000313" key="10">
    <source>
        <dbReference type="Proteomes" id="UP001320768"/>
    </source>
</evidence>
<evidence type="ECO:0000256" key="7">
    <source>
        <dbReference type="ARBA" id="ARBA00022777"/>
    </source>
</evidence>
<evidence type="ECO:0000256" key="4">
    <source>
        <dbReference type="ARBA" id="ARBA00013061"/>
    </source>
</evidence>
<evidence type="ECO:0000256" key="2">
    <source>
        <dbReference type="ARBA" id="ARBA00008982"/>
    </source>
</evidence>
<gene>
    <name evidence="9" type="primary">pgk</name>
    <name evidence="9" type="ORF">MKS91_02485</name>
</gene>
<organism evidence="9 10">
    <name type="scientific">Candidatus Synchoanobacter obligatus</name>
    <dbReference type="NCBI Taxonomy" id="2919597"/>
    <lineage>
        <taxon>Bacteria</taxon>
        <taxon>Pseudomonadati</taxon>
        <taxon>Pseudomonadota</taxon>
        <taxon>Gammaproteobacteria</taxon>
        <taxon>Candidatus Comchoanobacterales</taxon>
        <taxon>Candidatus Comchoanobacteraceae</taxon>
        <taxon>Candidatus Synchoanobacter</taxon>
    </lineage>
</organism>
<comment type="subunit">
    <text evidence="3">Monomer.</text>
</comment>